<organism evidence="3 4">
    <name type="scientific">Actinomadura chibensis</name>
    <dbReference type="NCBI Taxonomy" id="392828"/>
    <lineage>
        <taxon>Bacteria</taxon>
        <taxon>Bacillati</taxon>
        <taxon>Actinomycetota</taxon>
        <taxon>Actinomycetes</taxon>
        <taxon>Streptosporangiales</taxon>
        <taxon>Thermomonosporaceae</taxon>
        <taxon>Actinomadura</taxon>
    </lineage>
</organism>
<dbReference type="Proteomes" id="UP000323380">
    <property type="component" value="Unassembled WGS sequence"/>
</dbReference>
<feature type="compositionally biased region" description="Basic residues" evidence="2">
    <location>
        <begin position="1"/>
        <end position="11"/>
    </location>
</feature>
<dbReference type="AlphaFoldDB" id="A0A5D0NJ79"/>
<evidence type="ECO:0000313" key="4">
    <source>
        <dbReference type="Proteomes" id="UP000323380"/>
    </source>
</evidence>
<dbReference type="EMBL" id="VSFG01000004">
    <property type="protein sequence ID" value="TYB44516.1"/>
    <property type="molecule type" value="Genomic_DNA"/>
</dbReference>
<keyword evidence="1" id="KW-0175">Coiled coil</keyword>
<comment type="caution">
    <text evidence="3">The sequence shown here is derived from an EMBL/GenBank/DDBJ whole genome shotgun (WGS) entry which is preliminary data.</text>
</comment>
<feature type="compositionally biased region" description="Basic and acidic residues" evidence="2">
    <location>
        <begin position="82"/>
        <end position="92"/>
    </location>
</feature>
<evidence type="ECO:0000256" key="2">
    <source>
        <dbReference type="SAM" id="MobiDB-lite"/>
    </source>
</evidence>
<name>A0A5D0NJ79_9ACTN</name>
<evidence type="ECO:0000313" key="3">
    <source>
        <dbReference type="EMBL" id="TYB44516.1"/>
    </source>
</evidence>
<feature type="coiled-coil region" evidence="1">
    <location>
        <begin position="231"/>
        <end position="343"/>
    </location>
</feature>
<accession>A0A5D0NJ79</accession>
<feature type="region of interest" description="Disordered" evidence="2">
    <location>
        <begin position="1"/>
        <end position="117"/>
    </location>
</feature>
<reference evidence="3 4" key="1">
    <citation type="submission" date="2019-08" db="EMBL/GenBank/DDBJ databases">
        <title>Actinomadura sp. nov. CYP1-5 isolated from mountain soil.</title>
        <authorList>
            <person name="Songsumanus A."/>
            <person name="Kuncharoen N."/>
            <person name="Kudo T."/>
            <person name="Yuki M."/>
            <person name="Igarashi Y."/>
            <person name="Tanasupawat S."/>
        </authorList>
    </citation>
    <scope>NUCLEOTIDE SEQUENCE [LARGE SCALE GENOMIC DNA]</scope>
    <source>
        <strain evidence="3 4">JCM 14158</strain>
    </source>
</reference>
<keyword evidence="4" id="KW-1185">Reference proteome</keyword>
<gene>
    <name evidence="3" type="ORF">FXF69_20350</name>
</gene>
<evidence type="ECO:0000256" key="1">
    <source>
        <dbReference type="SAM" id="Coils"/>
    </source>
</evidence>
<dbReference type="PANTHER" id="PTHR34547:SF1">
    <property type="entry name" value="YACP-LIKE NYN DOMAIN PROTEIN"/>
    <property type="match status" value="1"/>
</dbReference>
<dbReference type="PANTHER" id="PTHR34547">
    <property type="entry name" value="YACP-LIKE NYN DOMAIN PROTEIN"/>
    <property type="match status" value="1"/>
</dbReference>
<sequence length="544" mass="57898">MRDRRGPHRQKPGPLGLWGAGASRRAGGPRDRTGAARGSSDHASALVRARTAREDTAHRRRKPGRSGIIDSGPEATPGGEAPARRAEHERGPAEACPAGRADDSRAPGGERLGRPLPEAVRQSVVEVAADVIGGLPADDVPAPLRPFARFERRKRAKLAGQHIAAALEKDAAFRGRVVEPLRRSQAALVEAVEGGDVPPAADPVRVAALAYLLRPAGWTGLVESARAELERSASASEEEAAERRVAALKEELAAARAGRSADADRLRAELRDAKAEVADLRRKLHDARTRFRAAEERADAVAAEAERKLAAARESTAAAEKELRRLRARAAQAEAAAEAAKRAAREGRNVDDVRLRMLLDTLVDAAQGVRRELALPSTIDRPADVVGGLEPDRQAHRALPGRALSDGDPQLLDRLLTLPRVHLVVDGYNVTKTGYGELPLADQRTRLLSGLGGLAAQTRAEVTCVFDGAELDAPVAIAAPRGVRVLFSRPGQTADELIGDLVRAEPPGRAVVVVSSDREVADAARRAGSRPCPSTLLLRRLGRS</sequence>
<dbReference type="Pfam" id="PF05991">
    <property type="entry name" value="NYN_YacP"/>
    <property type="match status" value="1"/>
</dbReference>
<proteinExistence type="predicted"/>
<protein>
    <submittedName>
        <fullName evidence="3">RNA-binding protein</fullName>
    </submittedName>
</protein>
<dbReference type="STRING" id="1220554.GCA_001552135_00543"/>
<dbReference type="InterPro" id="IPR010298">
    <property type="entry name" value="YacP-like"/>
</dbReference>